<gene>
    <name evidence="6" type="primary">ruvA</name>
    <name evidence="8" type="ORF">DAY19_04065</name>
</gene>
<evidence type="ECO:0000313" key="8">
    <source>
        <dbReference type="EMBL" id="RZF22956.1"/>
    </source>
</evidence>
<proteinExistence type="inferred from homology"/>
<evidence type="ECO:0000256" key="3">
    <source>
        <dbReference type="ARBA" id="ARBA00023125"/>
    </source>
</evidence>
<evidence type="ECO:0000256" key="6">
    <source>
        <dbReference type="HAMAP-Rule" id="MF_00031"/>
    </source>
</evidence>
<evidence type="ECO:0000313" key="9">
    <source>
        <dbReference type="Proteomes" id="UP000443582"/>
    </source>
</evidence>
<keyword evidence="3 6" id="KW-0238">DNA-binding</keyword>
<feature type="domain" description="Helix-hairpin-helix DNA-binding motif class 1" evidence="7">
    <location>
        <begin position="69"/>
        <end position="88"/>
    </location>
</feature>
<comment type="subunit">
    <text evidence="6">Homotetramer. Forms an RuvA(8)-RuvB(12)-Holliday junction (HJ) complex. HJ DNA is sandwiched between 2 RuvA tetramers; dsDNA enters through RuvA and exits via RuvB. An RuvB hexamer assembles on each DNA strand where it exits the tetramer. Each RuvB hexamer is contacted by two RuvA subunits (via domain III) on 2 adjacent RuvB subunits; this complex drives branch migration. In the full resolvosome a probable DNA-RuvA(4)-RuvB(12)-RuvC(2) complex forms which resolves the HJ.</text>
</comment>
<dbReference type="Pfam" id="PF14520">
    <property type="entry name" value="HHH_5"/>
    <property type="match status" value="1"/>
</dbReference>
<comment type="function">
    <text evidence="6">The RuvA-RuvB-RuvC complex processes Holliday junction (HJ) DNA during genetic recombination and DNA repair, while the RuvA-RuvB complex plays an important role in the rescue of blocked DNA replication forks via replication fork reversal (RFR). RuvA specifically binds to HJ cruciform DNA, conferring on it an open structure. The RuvB hexamer acts as an ATP-dependent pump, pulling dsDNA into and through the RuvAB complex. HJ branch migration allows RuvC to scan DNA until it finds its consensus sequence, where it cleaves and resolves the cruciform DNA.</text>
</comment>
<dbReference type="RefSeq" id="WP_114705898.1">
    <property type="nucleotide sequence ID" value="NZ_QDKL01000001.1"/>
</dbReference>
<dbReference type="InterPro" id="IPR000085">
    <property type="entry name" value="RuvA"/>
</dbReference>
<comment type="similarity">
    <text evidence="6">Belongs to the RuvA family.</text>
</comment>
<feature type="domain" description="Helix-hairpin-helix DNA-binding motif class 1" evidence="7">
    <location>
        <begin position="104"/>
        <end position="123"/>
    </location>
</feature>
<evidence type="ECO:0000256" key="2">
    <source>
        <dbReference type="ARBA" id="ARBA00022763"/>
    </source>
</evidence>
<protein>
    <recommendedName>
        <fullName evidence="6">Holliday junction branch migration complex subunit RuvA</fullName>
    </recommendedName>
</protein>
<dbReference type="InterPro" id="IPR012340">
    <property type="entry name" value="NA-bd_OB-fold"/>
</dbReference>
<keyword evidence="9" id="KW-1185">Reference proteome</keyword>
<keyword evidence="4 6" id="KW-0233">DNA recombination</keyword>
<keyword evidence="1 6" id="KW-0963">Cytoplasm</keyword>
<dbReference type="Gene3D" id="2.40.50.140">
    <property type="entry name" value="Nucleic acid-binding proteins"/>
    <property type="match status" value="1"/>
</dbReference>
<dbReference type="InterPro" id="IPR010994">
    <property type="entry name" value="RuvA_2-like"/>
</dbReference>
<dbReference type="NCBIfam" id="TIGR00084">
    <property type="entry name" value="ruvA"/>
    <property type="match status" value="1"/>
</dbReference>
<accession>A0ABY0IJ29</accession>
<evidence type="ECO:0000256" key="4">
    <source>
        <dbReference type="ARBA" id="ARBA00023172"/>
    </source>
</evidence>
<comment type="caution">
    <text evidence="6">Lacks conserved residue(s) required for the propagation of feature annotation.</text>
</comment>
<name>A0ABY0IJ29_9BACT</name>
<dbReference type="SMART" id="SM00278">
    <property type="entry name" value="HhH1"/>
    <property type="match status" value="2"/>
</dbReference>
<reference evidence="9" key="1">
    <citation type="journal article" date="2019" name="Int. J. Syst. Evol. Microbiol.">
        <title>Halobacteriovorax valvorus sp. nov., a novel prokaryotic predator isolated from coastal seawater of China.</title>
        <authorList>
            <person name="Chen M.-X."/>
        </authorList>
    </citation>
    <scope>NUCLEOTIDE SEQUENCE [LARGE SCALE GENOMIC DNA]</scope>
    <source>
        <strain evidence="9">BL9</strain>
    </source>
</reference>
<dbReference type="EMBL" id="QDKL01000001">
    <property type="protein sequence ID" value="RZF22956.1"/>
    <property type="molecule type" value="Genomic_DNA"/>
</dbReference>
<evidence type="ECO:0000259" key="7">
    <source>
        <dbReference type="SMART" id="SM00278"/>
    </source>
</evidence>
<comment type="caution">
    <text evidence="8">The sequence shown here is derived from an EMBL/GenBank/DDBJ whole genome shotgun (WGS) entry which is preliminary data.</text>
</comment>
<evidence type="ECO:0000256" key="5">
    <source>
        <dbReference type="ARBA" id="ARBA00023204"/>
    </source>
</evidence>
<keyword evidence="2 6" id="KW-0227">DNA damage</keyword>
<dbReference type="SUPFAM" id="SSF47781">
    <property type="entry name" value="RuvA domain 2-like"/>
    <property type="match status" value="1"/>
</dbReference>
<organism evidence="8 9">
    <name type="scientific">Halobacteriovorax vibrionivorans</name>
    <dbReference type="NCBI Taxonomy" id="2152716"/>
    <lineage>
        <taxon>Bacteria</taxon>
        <taxon>Pseudomonadati</taxon>
        <taxon>Bdellovibrionota</taxon>
        <taxon>Bacteriovoracia</taxon>
        <taxon>Bacteriovoracales</taxon>
        <taxon>Halobacteriovoraceae</taxon>
        <taxon>Halobacteriovorax</taxon>
    </lineage>
</organism>
<comment type="domain">
    <text evidence="6">Has three domains with a flexible linker between the domains II and III and assumes an 'L' shape. Domain III is highly mobile and contacts RuvB.</text>
</comment>
<comment type="subcellular location">
    <subcellularLocation>
        <location evidence="6">Cytoplasm</location>
    </subcellularLocation>
</comment>
<dbReference type="Proteomes" id="UP000443582">
    <property type="component" value="Unassembled WGS sequence"/>
</dbReference>
<dbReference type="HAMAP" id="MF_00031">
    <property type="entry name" value="DNA_HJ_migration_RuvA"/>
    <property type="match status" value="1"/>
</dbReference>
<evidence type="ECO:0000256" key="1">
    <source>
        <dbReference type="ARBA" id="ARBA00022490"/>
    </source>
</evidence>
<dbReference type="Gene3D" id="1.10.150.20">
    <property type="entry name" value="5' to 3' exonuclease, C-terminal subdomain"/>
    <property type="match status" value="1"/>
</dbReference>
<sequence length="217" mass="23536">MIGLLQGEVVFSDGNELILFSPSGVGHQIYFQHVLPEGSIAAIFISHIVKEASEELFGFRSLREKKAFEMLLSVKGVGPKGAFALVTSIGVDNIIDAILFENKKTLQKAPGIGAKAASQIILDLSGKAQKIKMYSKASATATSVPDTVIQPTLNLEIIEETIHATPSYDSALMNDAIMACKELGFTEDKVMPLAKRILDENQITRAEQLVHLVLKEV</sequence>
<keyword evidence="5 6" id="KW-0234">DNA repair</keyword>
<dbReference type="InterPro" id="IPR003583">
    <property type="entry name" value="Hlx-hairpin-Hlx_DNA-bd_motif"/>
</dbReference>
<feature type="region of interest" description="Domain III" evidence="6">
    <location>
        <begin position="168"/>
        <end position="217"/>
    </location>
</feature>